<keyword evidence="1 6" id="KW-0963">Cytoplasm</keyword>
<dbReference type="SUPFAM" id="SSF118352">
    <property type="entry name" value="HSP33 redox switch-like"/>
    <property type="match status" value="1"/>
</dbReference>
<dbReference type="PANTHER" id="PTHR30111:SF1">
    <property type="entry name" value="33 KDA CHAPERONIN"/>
    <property type="match status" value="1"/>
</dbReference>
<keyword evidence="3 6" id="KW-1015">Disulfide bond</keyword>
<comment type="function">
    <text evidence="6">Redox regulated molecular chaperone. Protects both thermally unfolding and oxidatively damaged proteins from irreversible aggregation. Plays an important role in the bacterial defense system toward oxidative stress.</text>
</comment>
<dbReference type="InterPro" id="IPR000397">
    <property type="entry name" value="Heat_shock_Hsp33"/>
</dbReference>
<comment type="subcellular location">
    <subcellularLocation>
        <location evidence="6">Cytoplasm</location>
    </subcellularLocation>
</comment>
<dbReference type="GO" id="GO:0051082">
    <property type="term" value="F:unfolded protein binding"/>
    <property type="evidence" value="ECO:0007669"/>
    <property type="project" value="UniProtKB-UniRule"/>
</dbReference>
<dbReference type="CDD" id="cd00498">
    <property type="entry name" value="Hsp33"/>
    <property type="match status" value="1"/>
</dbReference>
<name>A0A926D350_9FIRM</name>
<evidence type="ECO:0000313" key="8">
    <source>
        <dbReference type="Proteomes" id="UP000623172"/>
    </source>
</evidence>
<dbReference type="GO" id="GO:0005737">
    <property type="term" value="C:cytoplasm"/>
    <property type="evidence" value="ECO:0007669"/>
    <property type="project" value="UniProtKB-SubCell"/>
</dbReference>
<comment type="caution">
    <text evidence="7">The sequence shown here is derived from an EMBL/GenBank/DDBJ whole genome shotgun (WGS) entry which is preliminary data.</text>
</comment>
<sequence>MDKIISASLAGGDAVVMLAHGPELCERARQIHGLSPVATAALGRTLIMSVMMARSLKNESGSLSATIKGNGPLGGLVTVAYPDGTAKGYVNNPDVELPLNGRGKLDVGGAIGEGTLTVIKDIGMKKPYVGKVELKSGEIAEDFAWYLALSEQKPGIVSLGVRVDTDGSVLDAGGVWVQPLPGCKETTLDSLEAIAPLLSNVSNLFEGHTVEEVLDNEFGFLDAQVLETFVPAFRCDCSRERIEQVLISMGEAEIRDILEKQGEAEVTCHFCREAYKFSGPELEALLASAKS</sequence>
<gene>
    <name evidence="6 7" type="primary">hslO</name>
    <name evidence="7" type="ORF">H8696_06620</name>
</gene>
<organism evidence="7 8">
    <name type="scientific">Gehongia tenuis</name>
    <dbReference type="NCBI Taxonomy" id="2763655"/>
    <lineage>
        <taxon>Bacteria</taxon>
        <taxon>Bacillati</taxon>
        <taxon>Bacillota</taxon>
        <taxon>Clostridia</taxon>
        <taxon>Christensenellales</taxon>
        <taxon>Christensenellaceae</taxon>
        <taxon>Gehongia</taxon>
    </lineage>
</organism>
<evidence type="ECO:0000313" key="7">
    <source>
        <dbReference type="EMBL" id="MBC8531520.1"/>
    </source>
</evidence>
<keyword evidence="8" id="KW-1185">Reference proteome</keyword>
<keyword evidence="4 6" id="KW-0143">Chaperone</keyword>
<keyword evidence="5 6" id="KW-0676">Redox-active center</keyword>
<dbReference type="PANTHER" id="PTHR30111">
    <property type="entry name" value="33 KDA CHAPERONIN"/>
    <property type="match status" value="1"/>
</dbReference>
<dbReference type="InterPro" id="IPR016153">
    <property type="entry name" value="Heat_shock_Hsp33_N"/>
</dbReference>
<dbReference type="Proteomes" id="UP000623172">
    <property type="component" value="Unassembled WGS sequence"/>
</dbReference>
<dbReference type="NCBIfam" id="NF001033">
    <property type="entry name" value="PRK00114.1"/>
    <property type="match status" value="1"/>
</dbReference>
<proteinExistence type="inferred from homology"/>
<feature type="disulfide bond" description="Redox-active" evidence="6">
    <location>
        <begin position="235"/>
        <end position="237"/>
    </location>
</feature>
<dbReference type="GO" id="GO:0042026">
    <property type="term" value="P:protein refolding"/>
    <property type="evidence" value="ECO:0007669"/>
    <property type="project" value="TreeGrafter"/>
</dbReference>
<protein>
    <recommendedName>
        <fullName evidence="6">33 kDa chaperonin</fullName>
    </recommendedName>
    <alternativeName>
        <fullName evidence="6">Heat shock protein 33 homolog</fullName>
        <shortName evidence="6">HSP33</shortName>
    </alternativeName>
</protein>
<dbReference type="GO" id="GO:0044183">
    <property type="term" value="F:protein folding chaperone"/>
    <property type="evidence" value="ECO:0007669"/>
    <property type="project" value="TreeGrafter"/>
</dbReference>
<dbReference type="Gene3D" id="3.55.30.10">
    <property type="entry name" value="Hsp33 domain"/>
    <property type="match status" value="1"/>
</dbReference>
<dbReference type="InterPro" id="IPR016154">
    <property type="entry name" value="Heat_shock_Hsp33_C"/>
</dbReference>
<comment type="PTM">
    <text evidence="6">Under oxidizing conditions two disulfide bonds are formed involving the reactive cysteines. Under reducing conditions zinc is bound to the reactive cysteines and the protein is inactive.</text>
</comment>
<evidence type="ECO:0000256" key="1">
    <source>
        <dbReference type="ARBA" id="ARBA00022490"/>
    </source>
</evidence>
<dbReference type="RefSeq" id="WP_249316145.1">
    <property type="nucleotide sequence ID" value="NZ_JACRSR010000002.1"/>
</dbReference>
<keyword evidence="2 6" id="KW-0862">Zinc</keyword>
<dbReference type="AlphaFoldDB" id="A0A926D350"/>
<evidence type="ECO:0000256" key="2">
    <source>
        <dbReference type="ARBA" id="ARBA00022833"/>
    </source>
</evidence>
<evidence type="ECO:0000256" key="4">
    <source>
        <dbReference type="ARBA" id="ARBA00023186"/>
    </source>
</evidence>
<dbReference type="SUPFAM" id="SSF64397">
    <property type="entry name" value="Hsp33 domain"/>
    <property type="match status" value="1"/>
</dbReference>
<reference evidence="7" key="1">
    <citation type="submission" date="2020-08" db="EMBL/GenBank/DDBJ databases">
        <title>Genome public.</title>
        <authorList>
            <person name="Liu C."/>
            <person name="Sun Q."/>
        </authorList>
    </citation>
    <scope>NUCLEOTIDE SEQUENCE</scope>
    <source>
        <strain evidence="7">NSJ-53</strain>
    </source>
</reference>
<dbReference type="HAMAP" id="MF_00117">
    <property type="entry name" value="HslO"/>
    <property type="match status" value="1"/>
</dbReference>
<dbReference type="EMBL" id="JACRSR010000002">
    <property type="protein sequence ID" value="MBC8531520.1"/>
    <property type="molecule type" value="Genomic_DNA"/>
</dbReference>
<comment type="similarity">
    <text evidence="6">Belongs to the HSP33 family.</text>
</comment>
<accession>A0A926D350</accession>
<evidence type="ECO:0000256" key="5">
    <source>
        <dbReference type="ARBA" id="ARBA00023284"/>
    </source>
</evidence>
<dbReference type="Pfam" id="PF01430">
    <property type="entry name" value="HSP33"/>
    <property type="match status" value="1"/>
</dbReference>
<dbReference type="PIRSF" id="PIRSF005261">
    <property type="entry name" value="Heat_shock_Hsp33"/>
    <property type="match status" value="1"/>
</dbReference>
<feature type="disulfide bond" description="Redox-active" evidence="6">
    <location>
        <begin position="268"/>
        <end position="271"/>
    </location>
</feature>
<evidence type="ECO:0000256" key="3">
    <source>
        <dbReference type="ARBA" id="ARBA00023157"/>
    </source>
</evidence>
<dbReference type="Gene3D" id="3.90.1280.10">
    <property type="entry name" value="HSP33 redox switch-like"/>
    <property type="match status" value="1"/>
</dbReference>
<evidence type="ECO:0000256" key="6">
    <source>
        <dbReference type="HAMAP-Rule" id="MF_00117"/>
    </source>
</evidence>